<keyword evidence="3" id="KW-1185">Reference proteome</keyword>
<evidence type="ECO:0000313" key="2">
    <source>
        <dbReference type="EMBL" id="KIK20122.1"/>
    </source>
</evidence>
<feature type="domain" description="CxC2-like cysteine cluster KDZ transposase-associated" evidence="1">
    <location>
        <begin position="40"/>
        <end position="144"/>
    </location>
</feature>
<feature type="non-terminal residue" evidence="2">
    <location>
        <position position="1"/>
    </location>
</feature>
<dbReference type="AlphaFoldDB" id="A0A0C9ZCH2"/>
<dbReference type="InterPro" id="IPR041457">
    <property type="entry name" value="CxC2_KDZ-assoc"/>
</dbReference>
<dbReference type="Proteomes" id="UP000054018">
    <property type="component" value="Unassembled WGS sequence"/>
</dbReference>
<gene>
    <name evidence="2" type="ORF">PISMIDRAFT_106314</name>
</gene>
<sequence>LFHCKDCHGMELLCEACCLTIHKCLPLHTIKASSSGITPKQLGLVVQVGHQDMVCHCPGCSHMDFVIIDVNGIHVVNVNFCSCEQCASHRQQLLQCGWYPSTVCNPQTACTRRVLDHFLQLTWSSKVSAYEYYHMLEHLTDTTGINLLKSQYHTFLCMIHQFCHMKLFKRAGRASEWDGISTTKPGGLAVVCPACPQPGMNLPDNWKNAGPSKKFLYSLIIAIDANFWLKNHACSSGDRDPGVHTGLAYLVANGPYNKHVLQFAMQEDVCLHTVSNLFSDCYCCL</sequence>
<protein>
    <recommendedName>
        <fullName evidence="1">CxC2-like cysteine cluster KDZ transposase-associated domain-containing protein</fullName>
    </recommendedName>
</protein>
<organism evidence="2 3">
    <name type="scientific">Pisolithus microcarpus 441</name>
    <dbReference type="NCBI Taxonomy" id="765257"/>
    <lineage>
        <taxon>Eukaryota</taxon>
        <taxon>Fungi</taxon>
        <taxon>Dikarya</taxon>
        <taxon>Basidiomycota</taxon>
        <taxon>Agaricomycotina</taxon>
        <taxon>Agaricomycetes</taxon>
        <taxon>Agaricomycetidae</taxon>
        <taxon>Boletales</taxon>
        <taxon>Sclerodermatineae</taxon>
        <taxon>Pisolithaceae</taxon>
        <taxon>Pisolithus</taxon>
    </lineage>
</organism>
<evidence type="ECO:0000313" key="3">
    <source>
        <dbReference type="Proteomes" id="UP000054018"/>
    </source>
</evidence>
<dbReference type="STRING" id="765257.A0A0C9ZCH2"/>
<dbReference type="Pfam" id="PF18803">
    <property type="entry name" value="CxC2"/>
    <property type="match status" value="1"/>
</dbReference>
<reference evidence="2 3" key="1">
    <citation type="submission" date="2014-04" db="EMBL/GenBank/DDBJ databases">
        <authorList>
            <consortium name="DOE Joint Genome Institute"/>
            <person name="Kuo A."/>
            <person name="Kohler A."/>
            <person name="Costa M.D."/>
            <person name="Nagy L.G."/>
            <person name="Floudas D."/>
            <person name="Copeland A."/>
            <person name="Barry K.W."/>
            <person name="Cichocki N."/>
            <person name="Veneault-Fourrey C."/>
            <person name="LaButti K."/>
            <person name="Lindquist E.A."/>
            <person name="Lipzen A."/>
            <person name="Lundell T."/>
            <person name="Morin E."/>
            <person name="Murat C."/>
            <person name="Sun H."/>
            <person name="Tunlid A."/>
            <person name="Henrissat B."/>
            <person name="Grigoriev I.V."/>
            <person name="Hibbett D.S."/>
            <person name="Martin F."/>
            <person name="Nordberg H.P."/>
            <person name="Cantor M.N."/>
            <person name="Hua S.X."/>
        </authorList>
    </citation>
    <scope>NUCLEOTIDE SEQUENCE [LARGE SCALE GENOMIC DNA]</scope>
    <source>
        <strain evidence="2 3">441</strain>
    </source>
</reference>
<evidence type="ECO:0000259" key="1">
    <source>
        <dbReference type="Pfam" id="PF18803"/>
    </source>
</evidence>
<dbReference type="OrthoDB" id="3261436at2759"/>
<name>A0A0C9ZCH2_9AGAM</name>
<proteinExistence type="predicted"/>
<accession>A0A0C9ZCH2</accession>
<reference evidence="3" key="2">
    <citation type="submission" date="2015-01" db="EMBL/GenBank/DDBJ databases">
        <title>Evolutionary Origins and Diversification of the Mycorrhizal Mutualists.</title>
        <authorList>
            <consortium name="DOE Joint Genome Institute"/>
            <consortium name="Mycorrhizal Genomics Consortium"/>
            <person name="Kohler A."/>
            <person name="Kuo A."/>
            <person name="Nagy L.G."/>
            <person name="Floudas D."/>
            <person name="Copeland A."/>
            <person name="Barry K.W."/>
            <person name="Cichocki N."/>
            <person name="Veneault-Fourrey C."/>
            <person name="LaButti K."/>
            <person name="Lindquist E.A."/>
            <person name="Lipzen A."/>
            <person name="Lundell T."/>
            <person name="Morin E."/>
            <person name="Murat C."/>
            <person name="Riley R."/>
            <person name="Ohm R."/>
            <person name="Sun H."/>
            <person name="Tunlid A."/>
            <person name="Henrissat B."/>
            <person name="Grigoriev I.V."/>
            <person name="Hibbett D.S."/>
            <person name="Martin F."/>
        </authorList>
    </citation>
    <scope>NUCLEOTIDE SEQUENCE [LARGE SCALE GENOMIC DNA]</scope>
    <source>
        <strain evidence="3">441</strain>
    </source>
</reference>
<dbReference type="EMBL" id="KN833771">
    <property type="protein sequence ID" value="KIK20122.1"/>
    <property type="molecule type" value="Genomic_DNA"/>
</dbReference>
<dbReference type="HOGENOM" id="CLU_003703_1_0_1"/>